<dbReference type="RefSeq" id="WP_037252517.1">
    <property type="nucleotide sequence ID" value="NZ_QHKI01000063.1"/>
</dbReference>
<gene>
    <name evidence="3" type="ORF">DMH04_43840</name>
</gene>
<dbReference type="OrthoDB" id="5241668at2"/>
<feature type="transmembrane region" description="Helical" evidence="1">
    <location>
        <begin position="20"/>
        <end position="39"/>
    </location>
</feature>
<evidence type="ECO:0000256" key="1">
    <source>
        <dbReference type="SAM" id="Phobius"/>
    </source>
</evidence>
<feature type="transmembrane region" description="Helical" evidence="1">
    <location>
        <begin position="246"/>
        <end position="265"/>
    </location>
</feature>
<dbReference type="EMBL" id="QHKI01000063">
    <property type="protein sequence ID" value="RSM71480.1"/>
    <property type="molecule type" value="Genomic_DNA"/>
</dbReference>
<comment type="caution">
    <text evidence="3">The sequence shown here is derived from an EMBL/GenBank/DDBJ whole genome shotgun (WGS) entry which is preliminary data.</text>
</comment>
<dbReference type="AlphaFoldDB" id="A0A428YRC4"/>
<organism evidence="3 4">
    <name type="scientific">Kibdelosporangium aridum</name>
    <dbReference type="NCBI Taxonomy" id="2030"/>
    <lineage>
        <taxon>Bacteria</taxon>
        <taxon>Bacillati</taxon>
        <taxon>Actinomycetota</taxon>
        <taxon>Actinomycetes</taxon>
        <taxon>Pseudonocardiales</taxon>
        <taxon>Pseudonocardiaceae</taxon>
        <taxon>Kibdelosporangium</taxon>
    </lineage>
</organism>
<keyword evidence="1" id="KW-0472">Membrane</keyword>
<accession>A0A428YRC4</accession>
<evidence type="ECO:0000259" key="2">
    <source>
        <dbReference type="Pfam" id="PF14258"/>
    </source>
</evidence>
<sequence>MSTSLSPDYKRIWRAARGPVIIGLIIVAAAIVIALARGGGEDGALDPDSVSPQGSRAIARLLEQQGVQIREVGSIEDAYDAVTGDSTLLITQPNWLGTQQLRTLREQAGATVAIAATDGALVGLAPSTLREILIEPMNRQPGCEFGAAGVVYIGGVTYNGPTRCYDGTVVRDGNVTLLGDAAPLVNDTLDQEGNAALGLRILGQHRQLVWYTPTLADAAAGGGGSGGGDDAGEGSGLDSLYSLVPAGWWFALGQVAVAVLLFMAWRARRLGPIVTEPLPVVVRAAETTEGRARLYRRAKATDHAADALRRTTIGKLIPLLGLPSDATPAAITESVTARTGRPGVEVHAVLFGPPPTTEQALVQIADDLDALLNEVGSR</sequence>
<name>A0A428YRC4_KIBAR</name>
<proteinExistence type="predicted"/>
<dbReference type="Pfam" id="PF14258">
    <property type="entry name" value="DUF4350"/>
    <property type="match status" value="1"/>
</dbReference>
<evidence type="ECO:0000313" key="4">
    <source>
        <dbReference type="Proteomes" id="UP000287547"/>
    </source>
</evidence>
<dbReference type="InterPro" id="IPR025646">
    <property type="entry name" value="DUF4350"/>
</dbReference>
<protein>
    <submittedName>
        <fullName evidence="3">DUF4350 domain-containing protein</fullName>
    </submittedName>
</protein>
<keyword evidence="1" id="KW-0812">Transmembrane</keyword>
<keyword evidence="1" id="KW-1133">Transmembrane helix</keyword>
<reference evidence="3 4" key="1">
    <citation type="submission" date="2018-05" db="EMBL/GenBank/DDBJ databases">
        <title>Evolution of GPA BGCs.</title>
        <authorList>
            <person name="Waglechner N."/>
            <person name="Wright G.D."/>
        </authorList>
    </citation>
    <scope>NUCLEOTIDE SEQUENCE [LARGE SCALE GENOMIC DNA]</scope>
    <source>
        <strain evidence="3 4">A82846</strain>
    </source>
</reference>
<evidence type="ECO:0000313" key="3">
    <source>
        <dbReference type="EMBL" id="RSM71480.1"/>
    </source>
</evidence>
<dbReference type="Proteomes" id="UP000287547">
    <property type="component" value="Unassembled WGS sequence"/>
</dbReference>
<feature type="domain" description="DUF4350" evidence="2">
    <location>
        <begin position="47"/>
        <end position="202"/>
    </location>
</feature>